<dbReference type="AlphaFoldDB" id="A0AA37KRB8"/>
<evidence type="ECO:0000313" key="1">
    <source>
        <dbReference type="EMBL" id="GKI18239.1"/>
    </source>
</evidence>
<dbReference type="EMBL" id="BQOL01000001">
    <property type="protein sequence ID" value="GKI18239.1"/>
    <property type="molecule type" value="Genomic_DNA"/>
</dbReference>
<reference evidence="1" key="1">
    <citation type="submission" date="2022-01" db="EMBL/GenBank/DDBJ databases">
        <title>Novel bile acid biosynthetic pathways are enriched in the microbiome of centenarians.</title>
        <authorList>
            <person name="Sato Y."/>
            <person name="Atarashi K."/>
            <person name="Plichta R.D."/>
            <person name="Arai Y."/>
            <person name="Sasajima S."/>
            <person name="Kearney M.S."/>
            <person name="Suda W."/>
            <person name="Takeshita K."/>
            <person name="Sasaki T."/>
            <person name="Okamoto S."/>
            <person name="Skelly N.A."/>
            <person name="Okamura Y."/>
            <person name="Vlamakis H."/>
            <person name="Li Y."/>
            <person name="Tanoue T."/>
            <person name="Takei H."/>
            <person name="Nittono H."/>
            <person name="Narushima S."/>
            <person name="Irie J."/>
            <person name="Itoh H."/>
            <person name="Moriya K."/>
            <person name="Sugiura Y."/>
            <person name="Suematsu M."/>
            <person name="Moritoki N."/>
            <person name="Shibata S."/>
            <person name="Littman R.D."/>
            <person name="Fischbach A.M."/>
            <person name="Uwamino Y."/>
            <person name="Inoue T."/>
            <person name="Honda A."/>
            <person name="Hattori M."/>
            <person name="Murai T."/>
            <person name="Xavier J.R."/>
            <person name="Hirose N."/>
            <person name="Honda K."/>
        </authorList>
    </citation>
    <scope>NUCLEOTIDE SEQUENCE</scope>
    <source>
        <strain evidence="1">CE91-St16</strain>
    </source>
</reference>
<protein>
    <recommendedName>
        <fullName evidence="3">DUF5131 family protein</fullName>
    </recommendedName>
</protein>
<dbReference type="InterPro" id="IPR011101">
    <property type="entry name" value="DUF5131"/>
</dbReference>
<organism evidence="1 2">
    <name type="scientific">Alistipes finegoldii</name>
    <dbReference type="NCBI Taxonomy" id="214856"/>
    <lineage>
        <taxon>Bacteria</taxon>
        <taxon>Pseudomonadati</taxon>
        <taxon>Bacteroidota</taxon>
        <taxon>Bacteroidia</taxon>
        <taxon>Bacteroidales</taxon>
        <taxon>Rikenellaceae</taxon>
        <taxon>Alistipes</taxon>
    </lineage>
</organism>
<proteinExistence type="predicted"/>
<accession>A0AA37KRB8</accession>
<name>A0AA37KRB8_9BACT</name>
<evidence type="ECO:0008006" key="3">
    <source>
        <dbReference type="Google" id="ProtNLM"/>
    </source>
</evidence>
<sequence length="234" mass="26621">MSVGWNPWHGCRKISEGCRHCYVYRQDERHDKDSSEMRKTSAFNLPVRRSRDGRFKVPAGEMVYTCFTSDFLVEEADAWRAEAWEMIRTRSDLRFFFITKRIDRLMQVLPPDWGDGYENLIVGCTVENQAAADRQLPLLLGAPLRHKLIVCAPLLGPLDIAQYLTSEIEEVSADGESGNDARPCDFDWVLSIRRQCLDADIPFCYHQTGHGLSKTDGCTASAASSSTRRPARRE</sequence>
<dbReference type="Pfam" id="PF07505">
    <property type="entry name" value="DUF5131"/>
    <property type="match status" value="1"/>
</dbReference>
<evidence type="ECO:0000313" key="2">
    <source>
        <dbReference type="Proteomes" id="UP001055105"/>
    </source>
</evidence>
<gene>
    <name evidence="1" type="ORF">CE91St16_11470</name>
</gene>
<comment type="caution">
    <text evidence="1">The sequence shown here is derived from an EMBL/GenBank/DDBJ whole genome shotgun (WGS) entry which is preliminary data.</text>
</comment>
<dbReference type="Proteomes" id="UP001055105">
    <property type="component" value="Unassembled WGS sequence"/>
</dbReference>